<evidence type="ECO:0000313" key="4">
    <source>
        <dbReference type="Proteomes" id="UP000315017"/>
    </source>
</evidence>
<dbReference type="InterPro" id="IPR006626">
    <property type="entry name" value="PbH1"/>
</dbReference>
<dbReference type="InterPro" id="IPR011050">
    <property type="entry name" value="Pectin_lyase_fold/virulence"/>
</dbReference>
<dbReference type="EMBL" id="CP036274">
    <property type="protein sequence ID" value="QDU31694.1"/>
    <property type="molecule type" value="Genomic_DNA"/>
</dbReference>
<evidence type="ECO:0000313" key="3">
    <source>
        <dbReference type="EMBL" id="QDU31694.1"/>
    </source>
</evidence>
<evidence type="ECO:0000256" key="1">
    <source>
        <dbReference type="SAM" id="MobiDB-lite"/>
    </source>
</evidence>
<reference evidence="3 4" key="1">
    <citation type="submission" date="2019-02" db="EMBL/GenBank/DDBJ databases">
        <title>Deep-cultivation of Planctomycetes and their phenomic and genomic characterization uncovers novel biology.</title>
        <authorList>
            <person name="Wiegand S."/>
            <person name="Jogler M."/>
            <person name="Boedeker C."/>
            <person name="Pinto D."/>
            <person name="Vollmers J."/>
            <person name="Rivas-Marin E."/>
            <person name="Kohn T."/>
            <person name="Peeters S.H."/>
            <person name="Heuer A."/>
            <person name="Rast P."/>
            <person name="Oberbeckmann S."/>
            <person name="Bunk B."/>
            <person name="Jeske O."/>
            <person name="Meyerdierks A."/>
            <person name="Storesund J.E."/>
            <person name="Kallscheuer N."/>
            <person name="Luecker S."/>
            <person name="Lage O.M."/>
            <person name="Pohl T."/>
            <person name="Merkel B.J."/>
            <person name="Hornburger P."/>
            <person name="Mueller R.-W."/>
            <person name="Bruemmer F."/>
            <person name="Labrenz M."/>
            <person name="Spormann A.M."/>
            <person name="Op den Camp H."/>
            <person name="Overmann J."/>
            <person name="Amann R."/>
            <person name="Jetten M.S.M."/>
            <person name="Mascher T."/>
            <person name="Medema M.H."/>
            <person name="Devos D.P."/>
            <person name="Kaster A.-K."/>
            <person name="Ovreas L."/>
            <person name="Rohde M."/>
            <person name="Galperin M.Y."/>
            <person name="Jogler C."/>
        </authorList>
    </citation>
    <scope>NUCLEOTIDE SEQUENCE [LARGE SCALE GENOMIC DNA]</scope>
    <source>
        <strain evidence="3 4">ETA_A8</strain>
    </source>
</reference>
<proteinExistence type="predicted"/>
<keyword evidence="4" id="KW-1185">Reference proteome</keyword>
<dbReference type="AlphaFoldDB" id="A0A517YNA0"/>
<dbReference type="SMART" id="SM00710">
    <property type="entry name" value="PbH1"/>
    <property type="match status" value="4"/>
</dbReference>
<gene>
    <name evidence="3" type="ORF">ETAA8_68540</name>
</gene>
<accession>A0A517YNA0</accession>
<sequence>MANVFGFGAIGDGVADDTDALQHALNDGDGVLRLNKGTYRITKPLVLDLKQRGFGAVRGEAGTSRIVMTGPGPALRVIGDHQGTASPASVQAHTWNHERFLTISGIEIVGEHPEAVGIELRKTLKSVISQVLVRRCKIGVHLVERNRDFVLADSHLYDNLEIGLFFDRCNLHQTIVHACHISWNKIAGIKSVGGDVHNLQIVGNDIEYNNATAGSASKPPAERPDLSQHPGGSEIWFDATEGVISEVTISGNTIQATVQTGGANIRIVGAPVTRPQPADSPQKLKPDTAHLINITGNVLGSQWRAVELRNASRVTITGNSIYDSLDLSVFATHCAGIVVGANAIGWRSLDSEPPKDGLRFEDCENVLLSGLTTQRFCSGRPERGAAVTFLRCQDCGISDCQILDPLHRGIELEDCVRCRVANNTVVDRRAQPTMRHAIRILGQSRHNLVTGNILRGATDKLLEAPEMPTEVRDNLLLG</sequence>
<feature type="domain" description="Right handed beta helix" evidence="2">
    <location>
        <begin position="292"/>
        <end position="453"/>
    </location>
</feature>
<dbReference type="Proteomes" id="UP000315017">
    <property type="component" value="Chromosome"/>
</dbReference>
<dbReference type="RefSeq" id="WP_145099249.1">
    <property type="nucleotide sequence ID" value="NZ_CP036274.1"/>
</dbReference>
<dbReference type="InterPro" id="IPR012334">
    <property type="entry name" value="Pectin_lyas_fold"/>
</dbReference>
<evidence type="ECO:0000259" key="2">
    <source>
        <dbReference type="Pfam" id="PF13229"/>
    </source>
</evidence>
<protein>
    <submittedName>
        <fullName evidence="3">Pectate lyase superfamily protein</fullName>
    </submittedName>
</protein>
<dbReference type="Pfam" id="PF13229">
    <property type="entry name" value="Beta_helix"/>
    <property type="match status" value="2"/>
</dbReference>
<dbReference type="Gene3D" id="2.160.20.10">
    <property type="entry name" value="Single-stranded right-handed beta-helix, Pectin lyase-like"/>
    <property type="match status" value="2"/>
</dbReference>
<dbReference type="SUPFAM" id="SSF51126">
    <property type="entry name" value="Pectin lyase-like"/>
    <property type="match status" value="2"/>
</dbReference>
<feature type="domain" description="Right handed beta helix" evidence="2">
    <location>
        <begin position="102"/>
        <end position="206"/>
    </location>
</feature>
<dbReference type="KEGG" id="aagg:ETAA8_68540"/>
<dbReference type="InterPro" id="IPR039448">
    <property type="entry name" value="Beta_helix"/>
</dbReference>
<feature type="region of interest" description="Disordered" evidence="1">
    <location>
        <begin position="212"/>
        <end position="232"/>
    </location>
</feature>
<organism evidence="3 4">
    <name type="scientific">Anatilimnocola aggregata</name>
    <dbReference type="NCBI Taxonomy" id="2528021"/>
    <lineage>
        <taxon>Bacteria</taxon>
        <taxon>Pseudomonadati</taxon>
        <taxon>Planctomycetota</taxon>
        <taxon>Planctomycetia</taxon>
        <taxon>Pirellulales</taxon>
        <taxon>Pirellulaceae</taxon>
        <taxon>Anatilimnocola</taxon>
    </lineage>
</organism>
<keyword evidence="3" id="KW-0456">Lyase</keyword>
<name>A0A517YNA0_9BACT</name>
<dbReference type="OrthoDB" id="248604at2"/>
<dbReference type="GO" id="GO:0016829">
    <property type="term" value="F:lyase activity"/>
    <property type="evidence" value="ECO:0007669"/>
    <property type="project" value="UniProtKB-KW"/>
</dbReference>